<feature type="domain" description="Thiamine phosphate synthase/TenI" evidence="3">
    <location>
        <begin position="9"/>
        <end position="174"/>
    </location>
</feature>
<organism evidence="4 5">
    <name type="scientific">Salipiger aestuarii</name>
    <dbReference type="NCBI Taxonomy" id="568098"/>
    <lineage>
        <taxon>Bacteria</taxon>
        <taxon>Pseudomonadati</taxon>
        <taxon>Pseudomonadota</taxon>
        <taxon>Alphaproteobacteria</taxon>
        <taxon>Rhodobacterales</taxon>
        <taxon>Roseobacteraceae</taxon>
        <taxon>Salipiger</taxon>
    </lineage>
</organism>
<dbReference type="CDD" id="cd00564">
    <property type="entry name" value="TMP_TenI"/>
    <property type="match status" value="1"/>
</dbReference>
<evidence type="ECO:0000313" key="4">
    <source>
        <dbReference type="EMBL" id="RAK16475.1"/>
    </source>
</evidence>
<dbReference type="RefSeq" id="WP_009503460.1">
    <property type="nucleotide sequence ID" value="NZ_LIGK01000014.1"/>
</dbReference>
<dbReference type="InterPro" id="IPR022998">
    <property type="entry name" value="ThiamineP_synth_TenI"/>
</dbReference>
<protein>
    <submittedName>
        <fullName evidence="4">Thiamine-phosphate pyrophosphorylase</fullName>
    </submittedName>
</protein>
<keyword evidence="2" id="KW-0784">Thiamine biosynthesis</keyword>
<dbReference type="GO" id="GO:0009228">
    <property type="term" value="P:thiamine biosynthetic process"/>
    <property type="evidence" value="ECO:0007669"/>
    <property type="project" value="UniProtKB-KW"/>
</dbReference>
<accession>A0A327Y9L4</accession>
<dbReference type="Pfam" id="PF02581">
    <property type="entry name" value="TMP-TENI"/>
    <property type="match status" value="1"/>
</dbReference>
<proteinExistence type="predicted"/>
<keyword evidence="5" id="KW-1185">Reference proteome</keyword>
<dbReference type="Proteomes" id="UP000249165">
    <property type="component" value="Unassembled WGS sequence"/>
</dbReference>
<dbReference type="SUPFAM" id="SSF51391">
    <property type="entry name" value="Thiamin phosphate synthase"/>
    <property type="match status" value="1"/>
</dbReference>
<name>A0A327Y9L4_9RHOB</name>
<reference evidence="4 5" key="1">
    <citation type="submission" date="2018-06" db="EMBL/GenBank/DDBJ databases">
        <title>Genomic Encyclopedia of Archaeal and Bacterial Type Strains, Phase II (KMG-II): from individual species to whole genera.</title>
        <authorList>
            <person name="Goeker M."/>
        </authorList>
    </citation>
    <scope>NUCLEOTIDE SEQUENCE [LARGE SCALE GENOMIC DNA]</scope>
    <source>
        <strain evidence="4 5">DSM 22011</strain>
    </source>
</reference>
<dbReference type="PANTHER" id="PTHR20857:SF15">
    <property type="entry name" value="THIAMINE-PHOSPHATE SYNTHASE"/>
    <property type="match status" value="1"/>
</dbReference>
<evidence type="ECO:0000313" key="5">
    <source>
        <dbReference type="Proteomes" id="UP000249165"/>
    </source>
</evidence>
<dbReference type="Gene3D" id="3.20.20.70">
    <property type="entry name" value="Aldolase class I"/>
    <property type="match status" value="1"/>
</dbReference>
<dbReference type="OrthoDB" id="7159061at2"/>
<evidence type="ECO:0000256" key="2">
    <source>
        <dbReference type="ARBA" id="ARBA00022977"/>
    </source>
</evidence>
<comment type="pathway">
    <text evidence="1">Cofactor biosynthesis; thiamine diphosphate biosynthesis.</text>
</comment>
<comment type="caution">
    <text evidence="4">The sequence shown here is derived from an EMBL/GenBank/DDBJ whole genome shotgun (WGS) entry which is preliminary data.</text>
</comment>
<evidence type="ECO:0000256" key="1">
    <source>
        <dbReference type="ARBA" id="ARBA00004948"/>
    </source>
</evidence>
<dbReference type="AlphaFoldDB" id="A0A327Y9L4"/>
<dbReference type="EMBL" id="QLMG01000020">
    <property type="protein sequence ID" value="RAK16475.1"/>
    <property type="molecule type" value="Genomic_DNA"/>
</dbReference>
<gene>
    <name evidence="4" type="ORF">ATI53_102011</name>
</gene>
<dbReference type="InterPro" id="IPR013785">
    <property type="entry name" value="Aldolase_TIM"/>
</dbReference>
<dbReference type="GO" id="GO:0004789">
    <property type="term" value="F:thiamine-phosphate diphosphorylase activity"/>
    <property type="evidence" value="ECO:0007669"/>
    <property type="project" value="TreeGrafter"/>
</dbReference>
<dbReference type="PANTHER" id="PTHR20857">
    <property type="entry name" value="THIAMINE-PHOSPHATE PYROPHOSPHORYLASE"/>
    <property type="match status" value="1"/>
</dbReference>
<sequence>MADADHPQLYLITPPEFDLSEFPAGLHKVLDAVDIACIRLSLATRDEDRILRAADAVREVAHARDIALVIDTHIVLAQRLGLDGVHLTDGSRNVRAARKELGPDAIVGASCGGSRHDGMSAGEAGADYVSFGPIAGETLGDGTLAEFDLFEWWSQVIEVPVVAEGGLTPDLIARFAPVTDFFGIGEEIWSTDDPAAALARLAAAMG</sequence>
<evidence type="ECO:0000259" key="3">
    <source>
        <dbReference type="Pfam" id="PF02581"/>
    </source>
</evidence>
<dbReference type="GO" id="GO:0005737">
    <property type="term" value="C:cytoplasm"/>
    <property type="evidence" value="ECO:0007669"/>
    <property type="project" value="TreeGrafter"/>
</dbReference>
<dbReference type="InterPro" id="IPR036206">
    <property type="entry name" value="ThiamineP_synth_sf"/>
</dbReference>